<dbReference type="Proteomes" id="UP000318422">
    <property type="component" value="Unassembled WGS sequence"/>
</dbReference>
<dbReference type="PANTHER" id="PTHR45648">
    <property type="entry name" value="GDSL LIPASE/ACYLHYDROLASE FAMILY PROTEIN (AFU_ORTHOLOGUE AFUA_4G14700)"/>
    <property type="match status" value="1"/>
</dbReference>
<evidence type="ECO:0000313" key="3">
    <source>
        <dbReference type="EMBL" id="GEC97732.1"/>
    </source>
</evidence>
<evidence type="ECO:0000256" key="1">
    <source>
        <dbReference type="ARBA" id="ARBA00022801"/>
    </source>
</evidence>
<dbReference type="PANTHER" id="PTHR45648:SF22">
    <property type="entry name" value="GDSL LIPASE_ACYLHYDROLASE FAMILY PROTEIN (AFU_ORTHOLOGUE AFUA_4G14700)"/>
    <property type="match status" value="1"/>
</dbReference>
<dbReference type="OrthoDB" id="5292073at2"/>
<evidence type="ECO:0000256" key="2">
    <source>
        <dbReference type="SAM" id="SignalP"/>
    </source>
</evidence>
<feature type="chain" id="PRO_5021309695" description="Phospholipase/lecithinase/hemolysin" evidence="2">
    <location>
        <begin position="27"/>
        <end position="350"/>
    </location>
</feature>
<proteinExistence type="predicted"/>
<keyword evidence="2" id="KW-0732">Signal</keyword>
<dbReference type="InterPro" id="IPR036514">
    <property type="entry name" value="SGNH_hydro_sf"/>
</dbReference>
<dbReference type="Pfam" id="PF00657">
    <property type="entry name" value="Lipase_GDSL"/>
    <property type="match status" value="1"/>
</dbReference>
<keyword evidence="1" id="KW-0378">Hydrolase</keyword>
<dbReference type="Gene3D" id="3.40.50.1110">
    <property type="entry name" value="SGNH hydrolase"/>
    <property type="match status" value="1"/>
</dbReference>
<sequence>MPESISKTLRRLALAAGLALPAAASAGYSQIYVLGDSLSDVGNIEAAYAPIVAANGGVPLPILAAPGTPSAYAPNRASNGPIWIDAFAGAFGFTSVASLNGGTNYAFGGARTDNQLYNPVIPDFLGLLQQRDALLAARPALDPDALYVVWGGANNLQDILTGRPRADGTPQSVGQTVADLGLIIDSLAAAGASHFLVPNAPNIGLVPRLRERGQAAVAFGTLLTDALNDGLATLIDSRRQAGLDILDFDTAGFLAEVVANPASYGLSNVTERCYTGDDLNFNGSGSICADPARYLFWDGIHPTATGHALLAQAMLQHIPEPAETGLLLAGLAAAACNSRRIRQKPRQSLC</sequence>
<keyword evidence="4" id="KW-1185">Reference proteome</keyword>
<name>A0A4Y4D057_ZOORA</name>
<organism evidence="3 4">
    <name type="scientific">Zoogloea ramigera</name>
    <dbReference type="NCBI Taxonomy" id="350"/>
    <lineage>
        <taxon>Bacteria</taxon>
        <taxon>Pseudomonadati</taxon>
        <taxon>Pseudomonadota</taxon>
        <taxon>Betaproteobacteria</taxon>
        <taxon>Rhodocyclales</taxon>
        <taxon>Zoogloeaceae</taxon>
        <taxon>Zoogloea</taxon>
    </lineage>
</organism>
<dbReference type="SUPFAM" id="SSF52266">
    <property type="entry name" value="SGNH hydrolase"/>
    <property type="match status" value="1"/>
</dbReference>
<dbReference type="InterPro" id="IPR001087">
    <property type="entry name" value="GDSL"/>
</dbReference>
<feature type="signal peptide" evidence="2">
    <location>
        <begin position="1"/>
        <end position="26"/>
    </location>
</feature>
<reference evidence="3 4" key="1">
    <citation type="submission" date="2019-06" db="EMBL/GenBank/DDBJ databases">
        <title>Whole genome shotgun sequence of Zoogloea ramigera NBRC 15342.</title>
        <authorList>
            <person name="Hosoyama A."/>
            <person name="Uohara A."/>
            <person name="Ohji S."/>
            <person name="Ichikawa N."/>
        </authorList>
    </citation>
    <scope>NUCLEOTIDE SEQUENCE [LARGE SCALE GENOMIC DNA]</scope>
    <source>
        <strain evidence="3 4">NBRC 15342</strain>
    </source>
</reference>
<accession>A0A4Y4D057</accession>
<dbReference type="CDD" id="cd01846">
    <property type="entry name" value="fatty_acyltransferase_like"/>
    <property type="match status" value="1"/>
</dbReference>
<dbReference type="GO" id="GO:0016788">
    <property type="term" value="F:hydrolase activity, acting on ester bonds"/>
    <property type="evidence" value="ECO:0007669"/>
    <property type="project" value="InterPro"/>
</dbReference>
<gene>
    <name evidence="3" type="ORF">ZRA01_38050</name>
</gene>
<comment type="caution">
    <text evidence="3">The sequence shown here is derived from an EMBL/GenBank/DDBJ whole genome shotgun (WGS) entry which is preliminary data.</text>
</comment>
<dbReference type="AlphaFoldDB" id="A0A4Y4D057"/>
<evidence type="ECO:0000313" key="4">
    <source>
        <dbReference type="Proteomes" id="UP000318422"/>
    </source>
</evidence>
<protein>
    <recommendedName>
        <fullName evidence="5">Phospholipase/lecithinase/hemolysin</fullName>
    </recommendedName>
</protein>
<dbReference type="EMBL" id="BJNV01000118">
    <property type="protein sequence ID" value="GEC97732.1"/>
    <property type="molecule type" value="Genomic_DNA"/>
</dbReference>
<dbReference type="RefSeq" id="WP_141355042.1">
    <property type="nucleotide sequence ID" value="NZ_BJNV01000118.1"/>
</dbReference>
<evidence type="ECO:0008006" key="5">
    <source>
        <dbReference type="Google" id="ProtNLM"/>
    </source>
</evidence>
<dbReference type="InterPro" id="IPR051058">
    <property type="entry name" value="GDSL_Est/Lipase"/>
</dbReference>